<sequence length="63" mass="7137">ECRDWINMKAERTIEQLIADNASADALVYTDGPVHHGEKSDCHVLLNTHCRAENTGNYFSMMI</sequence>
<dbReference type="EMBL" id="HACG01047206">
    <property type="protein sequence ID" value="CEK94071.1"/>
    <property type="molecule type" value="Transcribed_RNA"/>
</dbReference>
<feature type="non-terminal residue" evidence="1">
    <location>
        <position position="1"/>
    </location>
</feature>
<organism evidence="1">
    <name type="scientific">Arion vulgaris</name>
    <dbReference type="NCBI Taxonomy" id="1028688"/>
    <lineage>
        <taxon>Eukaryota</taxon>
        <taxon>Metazoa</taxon>
        <taxon>Spiralia</taxon>
        <taxon>Lophotrochozoa</taxon>
        <taxon>Mollusca</taxon>
        <taxon>Gastropoda</taxon>
        <taxon>Heterobranchia</taxon>
        <taxon>Euthyneura</taxon>
        <taxon>Panpulmonata</taxon>
        <taxon>Eupulmonata</taxon>
        <taxon>Stylommatophora</taxon>
        <taxon>Helicina</taxon>
        <taxon>Arionoidea</taxon>
        <taxon>Arionidae</taxon>
        <taxon>Arion</taxon>
    </lineage>
</organism>
<reference evidence="1" key="1">
    <citation type="submission" date="2014-12" db="EMBL/GenBank/DDBJ databases">
        <title>Insight into the proteome of Arion vulgaris.</title>
        <authorList>
            <person name="Aradska J."/>
            <person name="Bulat T."/>
            <person name="Smidak R."/>
            <person name="Sarate P."/>
            <person name="Gangsoo J."/>
            <person name="Sialana F."/>
            <person name="Bilban M."/>
            <person name="Lubec G."/>
        </authorList>
    </citation>
    <scope>NUCLEOTIDE SEQUENCE</scope>
    <source>
        <tissue evidence="1">Skin</tissue>
    </source>
</reference>
<protein>
    <submittedName>
        <fullName evidence="1">Uncharacterized protein</fullName>
    </submittedName>
</protein>
<evidence type="ECO:0000313" key="2">
    <source>
        <dbReference type="EMBL" id="CEK94071.1"/>
    </source>
</evidence>
<gene>
    <name evidence="1" type="primary">ORF198762</name>
    <name evidence="2" type="synonym">ORF198768</name>
</gene>
<dbReference type="EMBL" id="HACG01047204">
    <property type="protein sequence ID" value="CEK94069.1"/>
    <property type="molecule type" value="Transcribed_RNA"/>
</dbReference>
<dbReference type="AlphaFoldDB" id="A0A0B7BL69"/>
<accession>A0A0B7BL69</accession>
<name>A0A0B7BL69_9EUPU</name>
<evidence type="ECO:0000313" key="1">
    <source>
        <dbReference type="EMBL" id="CEK94069.1"/>
    </source>
</evidence>
<proteinExistence type="predicted"/>